<dbReference type="OrthoDB" id="3532430at2759"/>
<feature type="compositionally biased region" description="Polar residues" evidence="2">
    <location>
        <begin position="655"/>
        <end position="673"/>
    </location>
</feature>
<dbReference type="InParanoid" id="B8MGU1"/>
<feature type="region of interest" description="Disordered" evidence="2">
    <location>
        <begin position="627"/>
        <end position="713"/>
    </location>
</feature>
<feature type="region of interest" description="Disordered" evidence="2">
    <location>
        <begin position="1"/>
        <end position="93"/>
    </location>
</feature>
<evidence type="ECO:0000256" key="1">
    <source>
        <dbReference type="SAM" id="Coils"/>
    </source>
</evidence>
<accession>B8MGU1</accession>
<evidence type="ECO:0000256" key="2">
    <source>
        <dbReference type="SAM" id="MobiDB-lite"/>
    </source>
</evidence>
<feature type="region of interest" description="Disordered" evidence="2">
    <location>
        <begin position="725"/>
        <end position="759"/>
    </location>
</feature>
<dbReference type="GeneID" id="8099217"/>
<feature type="compositionally biased region" description="Basic and acidic residues" evidence="2">
    <location>
        <begin position="221"/>
        <end position="230"/>
    </location>
</feature>
<keyword evidence="1" id="KW-0175">Coiled coil</keyword>
<dbReference type="PhylomeDB" id="B8MGU1"/>
<dbReference type="STRING" id="441959.B8MGU1"/>
<reference evidence="4" key="1">
    <citation type="journal article" date="2015" name="Genome Announc.">
        <title>Genome sequence of the AIDS-associated pathogen Penicillium marneffei (ATCC18224) and its near taxonomic relative Talaromyces stipitatus (ATCC10500).</title>
        <authorList>
            <person name="Nierman W.C."/>
            <person name="Fedorova-Abrams N.D."/>
            <person name="Andrianopoulos A."/>
        </authorList>
    </citation>
    <scope>NUCLEOTIDE SEQUENCE [LARGE SCALE GENOMIC DNA]</scope>
    <source>
        <strain evidence="4">ATCC 10500 / CBS 375.48 / QM 6759 / NRRL 1006</strain>
    </source>
</reference>
<feature type="compositionally biased region" description="Basic and acidic residues" evidence="2">
    <location>
        <begin position="726"/>
        <end position="755"/>
    </location>
</feature>
<keyword evidence="4" id="KW-1185">Reference proteome</keyword>
<dbReference type="RefSeq" id="XP_002483556.1">
    <property type="nucleotide sequence ID" value="XM_002483511.1"/>
</dbReference>
<name>B8MGU1_TALSN</name>
<evidence type="ECO:0000313" key="4">
    <source>
        <dbReference type="Proteomes" id="UP000001745"/>
    </source>
</evidence>
<dbReference type="AlphaFoldDB" id="B8MGU1"/>
<feature type="region of interest" description="Disordered" evidence="2">
    <location>
        <begin position="172"/>
        <end position="245"/>
    </location>
</feature>
<feature type="compositionally biased region" description="Polar residues" evidence="2">
    <location>
        <begin position="638"/>
        <end position="647"/>
    </location>
</feature>
<organism evidence="3 4">
    <name type="scientific">Talaromyces stipitatus (strain ATCC 10500 / CBS 375.48 / QM 6759 / NRRL 1006)</name>
    <name type="common">Penicillium stipitatum</name>
    <dbReference type="NCBI Taxonomy" id="441959"/>
    <lineage>
        <taxon>Eukaryota</taxon>
        <taxon>Fungi</taxon>
        <taxon>Dikarya</taxon>
        <taxon>Ascomycota</taxon>
        <taxon>Pezizomycotina</taxon>
        <taxon>Eurotiomycetes</taxon>
        <taxon>Eurotiomycetidae</taxon>
        <taxon>Eurotiales</taxon>
        <taxon>Trichocomaceae</taxon>
        <taxon>Talaromyces</taxon>
        <taxon>Talaromyces sect. Talaromyces</taxon>
    </lineage>
</organism>
<sequence length="776" mass="86544">MVQPNMSTRRTSAGNGQKRAYACSPSIEAAGAASSVPNETGNMTRGGNQADDSSWTPRNASKRVRFSDPGPSPDDRASDASTGLTPGLKRTSLLDRLRSTRRRSGPLAEILSDASIGSVTTRRAKPTALLSETDDSRTRRRLFRARISDEMNKAENERRDLRRAKAQIASLSRQLEKYRPASDNNSYDPSDSDEAIPLDDYTMGDSMLMSSSPAFRRHHDGRSSDSDHFPSPEPFSPITPTAGSNTEYLIVDDHPSEELASVAEELAAARKEKQDLFIEWRKLHSQSSAQPGADDTDPPADFMKQIVPQLEAAIRKESDLRQTLKTAQEELTSMGFSGPNMHAILSEIRSAFATARLELENIVPGETAAGLFDCKATLKALVDRLRQIGGALLTERRRADSAADSHRLLTEKFQEALKERDDVQKKLKRSEESPERNAEDTLHLRTRLQELEEEIRDQAISIDRKNKELKRYDAEEKNYERLIEELEQEIKENHDNKRELSQQVEELEESLAAAEHTAAECLGTIEMQGDSLKNKQEDIDKLAARVEGVLAENALLIDAMTKQEEELGCLNARLAEQATELSAVRDELAETENVNDMLEELNKQEARTRHRIEREVAETFTKLQGIFDHERKEEQRRQTTSNIIKGENSNKVEGSEPSLPTNSPFKKSGSGPSENVRLGRGKDRRTLFSSDLDSGIGPSDHAGPKTDPPVGSDAFLTAVGQEELINEEHVDEEHVSEEHANEELAHNENMDKGLPDDILWGNVGAEYHVDEDQNIE</sequence>
<dbReference type="eggNOG" id="ENOG502SS15">
    <property type="taxonomic scope" value="Eukaryota"/>
</dbReference>
<evidence type="ECO:0000313" key="3">
    <source>
        <dbReference type="EMBL" id="EED16322.1"/>
    </source>
</evidence>
<feature type="compositionally biased region" description="Basic and acidic residues" evidence="2">
    <location>
        <begin position="627"/>
        <end position="637"/>
    </location>
</feature>
<dbReference type="EMBL" id="EQ962656">
    <property type="protein sequence ID" value="EED16322.1"/>
    <property type="molecule type" value="Genomic_DNA"/>
</dbReference>
<gene>
    <name evidence="3" type="ORF">TSTA_014180</name>
</gene>
<proteinExistence type="predicted"/>
<protein>
    <submittedName>
        <fullName evidence="3">Uncharacterized protein</fullName>
    </submittedName>
</protein>
<dbReference type="OMA" id="CINETDA"/>
<dbReference type="HOGENOM" id="CLU_369643_0_0_1"/>
<dbReference type="Proteomes" id="UP000001745">
    <property type="component" value="Unassembled WGS sequence"/>
</dbReference>
<feature type="coiled-coil region" evidence="1">
    <location>
        <begin position="406"/>
        <end position="618"/>
    </location>
</feature>
<dbReference type="VEuPathDB" id="FungiDB:TSTA_014180"/>
<feature type="compositionally biased region" description="Polar residues" evidence="2">
    <location>
        <begin position="35"/>
        <end position="59"/>
    </location>
</feature>
<feature type="compositionally biased region" description="Polar residues" evidence="2">
    <location>
        <begin position="1"/>
        <end position="15"/>
    </location>
</feature>